<dbReference type="PANTHER" id="PTHR19848">
    <property type="entry name" value="WD40 REPEAT PROTEIN"/>
    <property type="match status" value="1"/>
</dbReference>
<dbReference type="PROSITE" id="PS50082">
    <property type="entry name" value="WD_REPEATS_2"/>
    <property type="match status" value="5"/>
</dbReference>
<keyword evidence="6" id="KW-1185">Reference proteome</keyword>
<evidence type="ECO:0000256" key="2">
    <source>
        <dbReference type="ARBA" id="ARBA00022737"/>
    </source>
</evidence>
<evidence type="ECO:0000256" key="4">
    <source>
        <dbReference type="SAM" id="MobiDB-lite"/>
    </source>
</evidence>
<dbReference type="SUPFAM" id="SSF50978">
    <property type="entry name" value="WD40 repeat-like"/>
    <property type="match status" value="1"/>
</dbReference>
<comment type="caution">
    <text evidence="5">The sequence shown here is derived from an EMBL/GenBank/DDBJ whole genome shotgun (WGS) entry which is preliminary data.</text>
</comment>
<dbReference type="SMART" id="SM00320">
    <property type="entry name" value="WD40"/>
    <property type="match status" value="12"/>
</dbReference>
<dbReference type="InterPro" id="IPR001680">
    <property type="entry name" value="WD40_rpt"/>
</dbReference>
<dbReference type="InterPro" id="IPR015943">
    <property type="entry name" value="WD40/YVTN_repeat-like_dom_sf"/>
</dbReference>
<feature type="repeat" description="WD" evidence="3">
    <location>
        <begin position="52"/>
        <end position="84"/>
    </location>
</feature>
<evidence type="ECO:0000256" key="1">
    <source>
        <dbReference type="ARBA" id="ARBA00022574"/>
    </source>
</evidence>
<keyword evidence="2" id="KW-0677">Repeat</keyword>
<feature type="compositionally biased region" description="Basic residues" evidence="4">
    <location>
        <begin position="881"/>
        <end position="890"/>
    </location>
</feature>
<dbReference type="Proteomes" id="UP001489004">
    <property type="component" value="Unassembled WGS sequence"/>
</dbReference>
<dbReference type="InterPro" id="IPR019775">
    <property type="entry name" value="WD40_repeat_CS"/>
</dbReference>
<accession>A0AAW1PSF1</accession>
<proteinExistence type="predicted"/>
<dbReference type="EMBL" id="JALJOR010000009">
    <property type="protein sequence ID" value="KAK9811558.1"/>
    <property type="molecule type" value="Genomic_DNA"/>
</dbReference>
<dbReference type="PROSITE" id="PS00678">
    <property type="entry name" value="WD_REPEATS_1"/>
    <property type="match status" value="2"/>
</dbReference>
<dbReference type="Gene3D" id="2.130.10.10">
    <property type="entry name" value="YVTN repeat-like/Quinoprotein amine dehydrogenase"/>
    <property type="match status" value="5"/>
</dbReference>
<gene>
    <name evidence="5" type="ORF">WJX72_005843</name>
</gene>
<dbReference type="PROSITE" id="PS50294">
    <property type="entry name" value="WD_REPEATS_REGION"/>
    <property type="match status" value="3"/>
</dbReference>
<dbReference type="Pfam" id="PF00400">
    <property type="entry name" value="WD40"/>
    <property type="match status" value="6"/>
</dbReference>
<feature type="repeat" description="WD" evidence="3">
    <location>
        <begin position="10"/>
        <end position="51"/>
    </location>
</feature>
<organism evidence="5 6">
    <name type="scientific">[Myrmecia] bisecta</name>
    <dbReference type="NCBI Taxonomy" id="41462"/>
    <lineage>
        <taxon>Eukaryota</taxon>
        <taxon>Viridiplantae</taxon>
        <taxon>Chlorophyta</taxon>
        <taxon>core chlorophytes</taxon>
        <taxon>Trebouxiophyceae</taxon>
        <taxon>Trebouxiales</taxon>
        <taxon>Trebouxiaceae</taxon>
        <taxon>Myrmecia</taxon>
    </lineage>
</organism>
<dbReference type="PANTHER" id="PTHR19848:SF8">
    <property type="entry name" value="F-BOX AND WD REPEAT DOMAIN CONTAINING 7"/>
    <property type="match status" value="1"/>
</dbReference>
<protein>
    <submittedName>
        <fullName evidence="5">Uncharacterized protein</fullName>
    </submittedName>
</protein>
<feature type="repeat" description="WD" evidence="3">
    <location>
        <begin position="745"/>
        <end position="776"/>
    </location>
</feature>
<evidence type="ECO:0000313" key="5">
    <source>
        <dbReference type="EMBL" id="KAK9811558.1"/>
    </source>
</evidence>
<feature type="region of interest" description="Disordered" evidence="4">
    <location>
        <begin position="475"/>
        <end position="568"/>
    </location>
</feature>
<dbReference type="PRINTS" id="PR00320">
    <property type="entry name" value="GPROTEINBRPT"/>
</dbReference>
<feature type="compositionally biased region" description="Basic and acidic residues" evidence="4">
    <location>
        <begin position="534"/>
        <end position="550"/>
    </location>
</feature>
<dbReference type="InterPro" id="IPR036322">
    <property type="entry name" value="WD40_repeat_dom_sf"/>
</dbReference>
<feature type="repeat" description="WD" evidence="3">
    <location>
        <begin position="578"/>
        <end position="618"/>
    </location>
</feature>
<feature type="repeat" description="WD" evidence="3">
    <location>
        <begin position="662"/>
        <end position="703"/>
    </location>
</feature>
<dbReference type="InterPro" id="IPR011047">
    <property type="entry name" value="Quinoprotein_ADH-like_sf"/>
</dbReference>
<dbReference type="AlphaFoldDB" id="A0AAW1PSF1"/>
<dbReference type="InterPro" id="IPR020472">
    <property type="entry name" value="WD40_PAC1"/>
</dbReference>
<dbReference type="SUPFAM" id="SSF50998">
    <property type="entry name" value="Quinoprotein alcohol dehydrogenase-like"/>
    <property type="match status" value="1"/>
</dbReference>
<sequence length="905" mass="100699">MAMEVIRVIENCHDFHILCVAYDRGRKEVYSGSQDCLIKVWDVLSGSLVRKQAGHLGWVTDLIFTNSAKLLFSCSLDHTLMVWSDRGQALQVVEFGGAVHSLGWCGRRSTLLAGGKGEMRIYSVDANEAARASRVRMVKGDAAGVGAGRPVGSDGAKILRVMHAPLKAPDHCHTDIIRAITCTDTGVVFTVGYDKAIFIYELDRPRACRRLLDACPAGMTSAAIDNINNWLLTTSLDGSLRVWSPEGRCLDTFASIHDQAPSTCYVPMTRNYWCTAKYDRVLVYDARAPANITEYLKDVSSLDEHAVIMLRYPHGSDVVIGTTRTRQLVVWHYNAAAAYRIFQARGQWVESLIVMSVTPSDSSRIFTGNADGSIMHWQHDAEQNVEVYRIQDEMKLHESNVLDVVYCAELDALITAGEDATIRIHWMNLRVKDKRKLKHDLESMEEHGIQVMDPPAKSAPEGRVGLVRTPSFAAPVERTRSRSPAHKRPTMTQRLSATMADPGATTARRSSGSPEPDQHATTLAHFIGTVRLTPGKEYREGHTRQDHTKQEPSAFGGTTRLTPSPTKYTDDVPLPDVVLGHDARVTGLAILKDWVLASISHDQTIRLWDLHTLKLMKTVPDAHETPLQCISYCAERDEFATCAMDTFAYVWDAVTVRVKHALTGHSGEVNQVRWVEFKQCWLTASDDDTMRLWNSEGEQLMEIAYVGGSIQSIYVDNVNDLVLAAMLDKVVRVYSLDSQLPVIKYSGHTDVIRSIGYLSDKGLYVTGSWDRTLRLWYKPAGVGVALRSQPSANWGTLRPEGPPTDQEDVTVTCVPPLELPKSLQLTKNDLIRNFLNNLDNVSVDKAHADQDAEKQDLTGLSSRLAELDAKLLHDMEQARNPQKKPAKKTAVKNARPTLRKASQNQ</sequence>
<keyword evidence="1 3" id="KW-0853">WD repeat</keyword>
<reference evidence="5 6" key="1">
    <citation type="journal article" date="2024" name="Nat. Commun.">
        <title>Phylogenomics reveals the evolutionary origins of lichenization in chlorophyte algae.</title>
        <authorList>
            <person name="Puginier C."/>
            <person name="Libourel C."/>
            <person name="Otte J."/>
            <person name="Skaloud P."/>
            <person name="Haon M."/>
            <person name="Grisel S."/>
            <person name="Petersen M."/>
            <person name="Berrin J.G."/>
            <person name="Delaux P.M."/>
            <person name="Dal Grande F."/>
            <person name="Keller J."/>
        </authorList>
    </citation>
    <scope>NUCLEOTIDE SEQUENCE [LARGE SCALE GENOMIC DNA]</scope>
    <source>
        <strain evidence="5 6">SAG 2043</strain>
    </source>
</reference>
<evidence type="ECO:0000313" key="6">
    <source>
        <dbReference type="Proteomes" id="UP001489004"/>
    </source>
</evidence>
<feature type="region of interest" description="Disordered" evidence="4">
    <location>
        <begin position="874"/>
        <end position="905"/>
    </location>
</feature>
<evidence type="ECO:0000256" key="3">
    <source>
        <dbReference type="PROSITE-ProRule" id="PRU00221"/>
    </source>
</evidence>
<name>A0AAW1PSF1_9CHLO</name>